<keyword evidence="4" id="KW-1185">Reference proteome</keyword>
<dbReference type="Gene3D" id="3.40.630.30">
    <property type="match status" value="1"/>
</dbReference>
<dbReference type="Proteomes" id="UP001201873">
    <property type="component" value="Unassembled WGS sequence"/>
</dbReference>
<dbReference type="PROSITE" id="PS51186">
    <property type="entry name" value="GNAT"/>
    <property type="match status" value="1"/>
</dbReference>
<gene>
    <name evidence="3" type="ORF">MXD59_13315</name>
</gene>
<proteinExistence type="predicted"/>
<dbReference type="PANTHER" id="PTHR43072:SF36">
    <property type="entry name" value="RIBOSOMAL-PROTEIN-ALANINE ACETYLTRANSFERASE"/>
    <property type="match status" value="1"/>
</dbReference>
<evidence type="ECO:0000259" key="2">
    <source>
        <dbReference type="PROSITE" id="PS51186"/>
    </source>
</evidence>
<dbReference type="CDD" id="cd04301">
    <property type="entry name" value="NAT_SF"/>
    <property type="match status" value="1"/>
</dbReference>
<dbReference type="InterPro" id="IPR016181">
    <property type="entry name" value="Acyl_CoA_acyltransferase"/>
</dbReference>
<feature type="domain" description="N-acetyltransferase" evidence="2">
    <location>
        <begin position="9"/>
        <end position="173"/>
    </location>
</feature>
<comment type="caution">
    <text evidence="3">The sequence shown here is derived from an EMBL/GenBank/DDBJ whole genome shotgun (WGS) entry which is preliminary data.</text>
</comment>
<feature type="region of interest" description="Disordered" evidence="1">
    <location>
        <begin position="143"/>
        <end position="165"/>
    </location>
</feature>
<feature type="compositionally biased region" description="Basic and acidic residues" evidence="1">
    <location>
        <begin position="155"/>
        <end position="165"/>
    </location>
</feature>
<reference evidence="3 4" key="1">
    <citation type="submission" date="2022-04" db="EMBL/GenBank/DDBJ databases">
        <title>Genome diversity in the genus Frankia.</title>
        <authorList>
            <person name="Carlos-Shanley C."/>
            <person name="Hahn D."/>
        </authorList>
    </citation>
    <scope>NUCLEOTIDE SEQUENCE [LARGE SCALE GENOMIC DNA]</scope>
    <source>
        <strain evidence="3 4">Ag45/Mut15</strain>
    </source>
</reference>
<dbReference type="EMBL" id="JALKFT010000011">
    <property type="protein sequence ID" value="MCK9876745.1"/>
    <property type="molecule type" value="Genomic_DNA"/>
</dbReference>
<dbReference type="PIRSF" id="PIRSF037663">
    <property type="entry name" value="Acetyltransf_GNAT_prd"/>
    <property type="match status" value="1"/>
</dbReference>
<dbReference type="InterPro" id="IPR017255">
    <property type="entry name" value="AcTrfase_GNAT_prd"/>
</dbReference>
<evidence type="ECO:0000256" key="1">
    <source>
        <dbReference type="SAM" id="MobiDB-lite"/>
    </source>
</evidence>
<dbReference type="Pfam" id="PF00583">
    <property type="entry name" value="Acetyltransf_1"/>
    <property type="match status" value="1"/>
</dbReference>
<sequence>MTCDIPPGMHTREPREGDHPRVLAVLDHWWEGLKGPAGAQERRLLLPRYLFQHFTPSSRLVESDDGELLAFLIGFLSQTDPASAYIHFVGVAPTARRGGLGTHLYRCFFAHAAAHQRRWIHAITSPENTRSVAFHTSHGFTLVPGDSTKNGTPIHSDHDGPDTPRVVFTKDLHKDQIPPA</sequence>
<dbReference type="PANTHER" id="PTHR43072">
    <property type="entry name" value="N-ACETYLTRANSFERASE"/>
    <property type="match status" value="1"/>
</dbReference>
<name>A0ABT0JZ62_9ACTN</name>
<dbReference type="SUPFAM" id="SSF55729">
    <property type="entry name" value="Acyl-CoA N-acyltransferases (Nat)"/>
    <property type="match status" value="1"/>
</dbReference>
<evidence type="ECO:0000313" key="3">
    <source>
        <dbReference type="EMBL" id="MCK9876745.1"/>
    </source>
</evidence>
<organism evidence="3 4">
    <name type="scientific">Frankia umida</name>
    <dbReference type="NCBI Taxonomy" id="573489"/>
    <lineage>
        <taxon>Bacteria</taxon>
        <taxon>Bacillati</taxon>
        <taxon>Actinomycetota</taxon>
        <taxon>Actinomycetes</taxon>
        <taxon>Frankiales</taxon>
        <taxon>Frankiaceae</taxon>
        <taxon>Frankia</taxon>
    </lineage>
</organism>
<protein>
    <submittedName>
        <fullName evidence="3">GNAT family N-acetyltransferase</fullName>
    </submittedName>
</protein>
<evidence type="ECO:0000313" key="4">
    <source>
        <dbReference type="Proteomes" id="UP001201873"/>
    </source>
</evidence>
<accession>A0ABT0JZ62</accession>
<dbReference type="InterPro" id="IPR000182">
    <property type="entry name" value="GNAT_dom"/>
</dbReference>
<dbReference type="RefSeq" id="WP_248812381.1">
    <property type="nucleotide sequence ID" value="NZ_JALKFT010000011.1"/>
</dbReference>